<evidence type="ECO:0000259" key="1">
    <source>
        <dbReference type="PROSITE" id="PS50995"/>
    </source>
</evidence>
<accession>A0A5C8P6D4</accession>
<dbReference type="InterPro" id="IPR039422">
    <property type="entry name" value="MarR/SlyA-like"/>
</dbReference>
<dbReference type="Pfam" id="PF12802">
    <property type="entry name" value="MarR_2"/>
    <property type="match status" value="1"/>
</dbReference>
<dbReference type="EMBL" id="VDUY01000001">
    <property type="protein sequence ID" value="TXL68815.1"/>
    <property type="molecule type" value="Genomic_DNA"/>
</dbReference>
<dbReference type="GO" id="GO:0003700">
    <property type="term" value="F:DNA-binding transcription factor activity"/>
    <property type="evidence" value="ECO:0007669"/>
    <property type="project" value="InterPro"/>
</dbReference>
<dbReference type="PANTHER" id="PTHR33164">
    <property type="entry name" value="TRANSCRIPTIONAL REGULATOR, MARR FAMILY"/>
    <property type="match status" value="1"/>
</dbReference>
<dbReference type="AlphaFoldDB" id="A0A5C8P6D4"/>
<proteinExistence type="predicted"/>
<dbReference type="SMART" id="SM00347">
    <property type="entry name" value="HTH_MARR"/>
    <property type="match status" value="1"/>
</dbReference>
<feature type="domain" description="HTH marR-type" evidence="1">
    <location>
        <begin position="42"/>
        <end position="177"/>
    </location>
</feature>
<evidence type="ECO:0000313" key="2">
    <source>
        <dbReference type="EMBL" id="TXL68815.1"/>
    </source>
</evidence>
<keyword evidence="3" id="KW-1185">Reference proteome</keyword>
<dbReference type="SUPFAM" id="SSF46785">
    <property type="entry name" value="Winged helix' DNA-binding domain"/>
    <property type="match status" value="1"/>
</dbReference>
<dbReference type="Proteomes" id="UP000321548">
    <property type="component" value="Unassembled WGS sequence"/>
</dbReference>
<dbReference type="Gene3D" id="1.10.10.10">
    <property type="entry name" value="Winged helix-like DNA-binding domain superfamily/Winged helix DNA-binding domain"/>
    <property type="match status" value="1"/>
</dbReference>
<name>A0A5C8P6D4_9BURK</name>
<gene>
    <name evidence="2" type="ORF">FHP08_03800</name>
</gene>
<dbReference type="InterPro" id="IPR036388">
    <property type="entry name" value="WH-like_DNA-bd_sf"/>
</dbReference>
<dbReference type="GO" id="GO:0006950">
    <property type="term" value="P:response to stress"/>
    <property type="evidence" value="ECO:0007669"/>
    <property type="project" value="TreeGrafter"/>
</dbReference>
<sequence>MRLPGASACRPGSLSLSPRLLCVITITMAIRKPDHSPAAVDHGALKQSLGYLVHLADLANMQGFARAFAGTGLTAARYTALELIGSNPGIKPADLAAAMAVERSNLVALVRFLSDKGWVQAGAGPNRREKSLELTPAGRNALAGLRERLARHERELAARLSAEDRRQLEALLARIVGA</sequence>
<dbReference type="PANTHER" id="PTHR33164:SF43">
    <property type="entry name" value="HTH-TYPE TRANSCRIPTIONAL REPRESSOR YETL"/>
    <property type="match status" value="1"/>
</dbReference>
<dbReference type="PRINTS" id="PR00598">
    <property type="entry name" value="HTHMARR"/>
</dbReference>
<dbReference type="OrthoDB" id="117723at2"/>
<organism evidence="2 3">
    <name type="scientific">Zeimonas arvi</name>
    <dbReference type="NCBI Taxonomy" id="2498847"/>
    <lineage>
        <taxon>Bacteria</taxon>
        <taxon>Pseudomonadati</taxon>
        <taxon>Pseudomonadota</taxon>
        <taxon>Betaproteobacteria</taxon>
        <taxon>Burkholderiales</taxon>
        <taxon>Burkholderiaceae</taxon>
        <taxon>Zeimonas</taxon>
    </lineage>
</organism>
<dbReference type="InterPro" id="IPR036390">
    <property type="entry name" value="WH_DNA-bd_sf"/>
</dbReference>
<evidence type="ECO:0000313" key="3">
    <source>
        <dbReference type="Proteomes" id="UP000321548"/>
    </source>
</evidence>
<dbReference type="InterPro" id="IPR000835">
    <property type="entry name" value="HTH_MarR-typ"/>
</dbReference>
<protein>
    <submittedName>
        <fullName evidence="2">MarR family transcriptional regulator</fullName>
    </submittedName>
</protein>
<comment type="caution">
    <text evidence="2">The sequence shown here is derived from an EMBL/GenBank/DDBJ whole genome shotgun (WGS) entry which is preliminary data.</text>
</comment>
<dbReference type="PROSITE" id="PS50995">
    <property type="entry name" value="HTH_MARR_2"/>
    <property type="match status" value="1"/>
</dbReference>
<reference evidence="2 3" key="1">
    <citation type="submission" date="2019-06" db="EMBL/GenBank/DDBJ databases">
        <title>Quisquiliibacterium sp. nov., isolated from a maize field.</title>
        <authorList>
            <person name="Lin S.-Y."/>
            <person name="Tsai C.-F."/>
            <person name="Young C.-C."/>
        </authorList>
    </citation>
    <scope>NUCLEOTIDE SEQUENCE [LARGE SCALE GENOMIC DNA]</scope>
    <source>
        <strain evidence="2 3">CC-CFT501</strain>
    </source>
</reference>